<dbReference type="HOGENOM" id="CLU_731325_0_0_5"/>
<accession>D5AQ20</accession>
<gene>
    <name evidence="1" type="ordered locus">RCAP_rcc00842</name>
</gene>
<dbReference type="RefSeq" id="WP_013066586.1">
    <property type="nucleotide sequence ID" value="NC_014034.1"/>
</dbReference>
<dbReference type="EMBL" id="CP001312">
    <property type="protein sequence ID" value="ADE84607.1"/>
    <property type="molecule type" value="Genomic_DNA"/>
</dbReference>
<sequence>MLDWIFFAETSVRWAILKTLDGLFSKGIRLGPLRSFRDRNEIFKNKSEIISETDLFKFYGKENHIKTFISGKVDYLPACHFISPAESKSKRITLRWNDEKRILSRKVSSFTEPLLDDLRKSGKKRNHLFDGEPFCINKIEFHDNEISITFSRCSYFDSLRTHFSPDIILEGTTLRRKLLNDSHQLPQLGSEDLTWHMGVVGMTETSDNKLIFQLRSRFVANRPNSISASFSGTIEGNDLLELESDQDGLNRIIQSLNRECLKELGVHFYDKKSPPIFLGGIREYYRLGFPDFYFYSHIEKSSTSITKEALMAEERSEFHKLIFFDFNSRAFLENPRTYRSAFDSSVKKIADELRRRGNITAIIGISLLYEELIRQSDN</sequence>
<evidence type="ECO:0000313" key="2">
    <source>
        <dbReference type="Proteomes" id="UP000002361"/>
    </source>
</evidence>
<dbReference type="Proteomes" id="UP000002361">
    <property type="component" value="Chromosome"/>
</dbReference>
<proteinExistence type="predicted"/>
<name>D5AQ20_RHOCB</name>
<dbReference type="KEGG" id="rcp:RCAP_rcc00842"/>
<evidence type="ECO:0000313" key="1">
    <source>
        <dbReference type="EMBL" id="ADE84607.1"/>
    </source>
</evidence>
<reference key="1">
    <citation type="submission" date="2008-12" db="EMBL/GenBank/DDBJ databases">
        <title>Complete genome sequence of Rhodobacter capsulatus SB1003.</title>
        <authorList>
            <person name="Strnad H."/>
            <person name="Lapidus A."/>
            <person name="Vlcek C."/>
            <person name="Ulbrich P."/>
            <person name="Paces J."/>
            <person name="Maltsev N."/>
            <person name="Kumar V."/>
            <person name="Kogan Y."/>
            <person name="Milgram A."/>
            <person name="Rebrekov D."/>
            <person name="Mazur M."/>
            <person name="Cox R."/>
            <person name="Kyrpides N."/>
            <person name="Kolar M."/>
            <person name="Sachova J."/>
            <person name="Ridl J."/>
            <person name="Ivanova N."/>
            <person name="Kapatral V."/>
            <person name="Los T."/>
            <person name="Lykidis A."/>
            <person name="Mikhailova N."/>
            <person name="Reznik G."/>
            <person name="Vasieva O."/>
            <person name="Fonstein M."/>
            <person name="Paces V."/>
            <person name="Haselkorn R."/>
        </authorList>
    </citation>
    <scope>NUCLEOTIDE SEQUENCE</scope>
    <source>
        <strain>SB1003</strain>
    </source>
</reference>
<reference evidence="1 2" key="2">
    <citation type="journal article" date="2010" name="J. Bacteriol.">
        <title>Complete genome sequence of the photosynthetic purple nonsulfur bacterium Rhodobacter capsulatus SB 1003.</title>
        <authorList>
            <person name="Strnad H."/>
            <person name="Lapidus A."/>
            <person name="Paces J."/>
            <person name="Ulbrich P."/>
            <person name="Vlcek C."/>
            <person name="Paces V."/>
            <person name="Haselkorn R."/>
        </authorList>
    </citation>
    <scope>NUCLEOTIDE SEQUENCE [LARGE SCALE GENOMIC DNA]</scope>
    <source>
        <strain evidence="2">ATCC BAA-309 / NBRC 16581 / SB1003</strain>
    </source>
</reference>
<protein>
    <submittedName>
        <fullName evidence="1">Uncharacterized protein</fullName>
    </submittedName>
</protein>
<keyword evidence="2" id="KW-1185">Reference proteome</keyword>
<dbReference type="AlphaFoldDB" id="D5AQ20"/>
<dbReference type="GeneID" id="41344787"/>
<dbReference type="OrthoDB" id="7865784at2"/>
<organism evidence="1 2">
    <name type="scientific">Rhodobacter capsulatus (strain ATCC BAA-309 / NBRC 16581 / SB1003)</name>
    <dbReference type="NCBI Taxonomy" id="272942"/>
    <lineage>
        <taxon>Bacteria</taxon>
        <taxon>Pseudomonadati</taxon>
        <taxon>Pseudomonadota</taxon>
        <taxon>Alphaproteobacteria</taxon>
        <taxon>Rhodobacterales</taxon>
        <taxon>Rhodobacter group</taxon>
        <taxon>Rhodobacter</taxon>
    </lineage>
</organism>